<sequence>MTAVGGHEAEVLRLEPAADAENAAAEVACSAAARCTSTPETESKHLTPETLDSAPSTAYGSVGFKGNMKMALTLPGGPPVSRGRRGSALSCRGRRSQSSKSPRSTTGSQAASVKGGNWLLGTQPRVVGLGTTGLFENEKKEADVPEGASAMINGQLIVAPPCCIRRLRDLAMWRDRHRDFIAAFRAQDPLERVSTHRRQQRLFEERHRQQEKEYADEVGRIRQRGKWLNKMSQPADAERQQWLKSRREALQAGREEVVLNNMKKGAEIRENIAKQLVVVKQVKQRRELTARSAARQERDLQGARKEEILSSILERTKVARNDRDTWREFIQEFKNEEDKIRRQYLDQLRCRVLTKSPSDYRDNDGGFTPMIRPPSAPTGDSDKQQFDGTQRSIATARQSTNDGVFRRQFLAELQQQRLEGARAAADVVRGERSKARRDEALRGNCDRAENLRGEKGMLQERKQQLDKERWQAYTLLREEHALEKKQKEEAVQRMLDEKRESAAAIRMASQWKEAEHRLHEQELRQKLRERAAYARSCSSRGQTPSSVKRTQQHNWQVPAIVS</sequence>
<feature type="compositionally biased region" description="Polar residues" evidence="2">
    <location>
        <begin position="536"/>
        <end position="555"/>
    </location>
</feature>
<feature type="compositionally biased region" description="Polar residues" evidence="2">
    <location>
        <begin position="98"/>
        <end position="111"/>
    </location>
</feature>
<keyword evidence="1" id="KW-0175">Coiled coil</keyword>
<reference evidence="3" key="1">
    <citation type="submission" date="2016-09" db="EMBL/GenBank/DDBJ databases">
        <authorList>
            <person name="Hebert L."/>
            <person name="Moumen B."/>
        </authorList>
    </citation>
    <scope>NUCLEOTIDE SEQUENCE [LARGE SCALE GENOMIC DNA]</scope>
    <source>
        <strain evidence="3">OVI</strain>
    </source>
</reference>
<organism evidence="3 4">
    <name type="scientific">Trypanosoma equiperdum</name>
    <dbReference type="NCBI Taxonomy" id="5694"/>
    <lineage>
        <taxon>Eukaryota</taxon>
        <taxon>Discoba</taxon>
        <taxon>Euglenozoa</taxon>
        <taxon>Kinetoplastea</taxon>
        <taxon>Metakinetoplastina</taxon>
        <taxon>Trypanosomatida</taxon>
        <taxon>Trypanosomatidae</taxon>
        <taxon>Trypanosoma</taxon>
    </lineage>
</organism>
<dbReference type="AlphaFoldDB" id="A0A1G4I9I6"/>
<keyword evidence="4" id="KW-1185">Reference proteome</keyword>
<dbReference type="VEuPathDB" id="TriTrypDB:TEOVI_000617600"/>
<feature type="region of interest" description="Disordered" evidence="2">
    <location>
        <begin position="73"/>
        <end position="115"/>
    </location>
</feature>
<comment type="caution">
    <text evidence="3">The sequence shown here is derived from an EMBL/GenBank/DDBJ whole genome shotgun (WGS) entry which is preliminary data.</text>
</comment>
<dbReference type="Proteomes" id="UP000195570">
    <property type="component" value="Unassembled WGS sequence"/>
</dbReference>
<evidence type="ECO:0000313" key="4">
    <source>
        <dbReference type="Proteomes" id="UP000195570"/>
    </source>
</evidence>
<evidence type="ECO:0000256" key="1">
    <source>
        <dbReference type="SAM" id="Coils"/>
    </source>
</evidence>
<evidence type="ECO:0000256" key="2">
    <source>
        <dbReference type="SAM" id="MobiDB-lite"/>
    </source>
</evidence>
<dbReference type="GeneID" id="92380115"/>
<proteinExistence type="predicted"/>
<feature type="region of interest" description="Disordered" evidence="2">
    <location>
        <begin position="38"/>
        <end position="58"/>
    </location>
</feature>
<evidence type="ECO:0000313" key="3">
    <source>
        <dbReference type="EMBL" id="SCU68845.1"/>
    </source>
</evidence>
<dbReference type="EMBL" id="CZPT02001086">
    <property type="protein sequence ID" value="SCU68845.1"/>
    <property type="molecule type" value="Genomic_DNA"/>
</dbReference>
<name>A0A1G4I9I6_TRYEQ</name>
<feature type="region of interest" description="Disordered" evidence="2">
    <location>
        <begin position="356"/>
        <end position="390"/>
    </location>
</feature>
<accession>A0A1G4I9I6</accession>
<gene>
    <name evidence="3" type="ORF">TEOVI_000617600</name>
</gene>
<dbReference type="RefSeq" id="XP_067079924.1">
    <property type="nucleotide sequence ID" value="XM_067223823.1"/>
</dbReference>
<feature type="region of interest" description="Disordered" evidence="2">
    <location>
        <begin position="533"/>
        <end position="562"/>
    </location>
</feature>
<feature type="coiled-coil region" evidence="1">
    <location>
        <begin position="448"/>
        <end position="497"/>
    </location>
</feature>
<protein>
    <submittedName>
        <fullName evidence="3">Uncharacterized protein</fullName>
    </submittedName>
</protein>